<proteinExistence type="predicted"/>
<organism evidence="2 3">
    <name type="scientific">Inhella gelatinilytica</name>
    <dbReference type="NCBI Taxonomy" id="2795030"/>
    <lineage>
        <taxon>Bacteria</taxon>
        <taxon>Pseudomonadati</taxon>
        <taxon>Pseudomonadota</taxon>
        <taxon>Betaproteobacteria</taxon>
        <taxon>Burkholderiales</taxon>
        <taxon>Sphaerotilaceae</taxon>
        <taxon>Inhella</taxon>
    </lineage>
</organism>
<dbReference type="EMBL" id="JAEDAL010000008">
    <property type="protein sequence ID" value="MBH9553991.1"/>
    <property type="molecule type" value="Genomic_DNA"/>
</dbReference>
<evidence type="ECO:0000256" key="1">
    <source>
        <dbReference type="SAM" id="MobiDB-lite"/>
    </source>
</evidence>
<gene>
    <name evidence="2" type="ORF">I7X43_14180</name>
</gene>
<dbReference type="RefSeq" id="WP_198101611.1">
    <property type="nucleotide sequence ID" value="NZ_JAEDAL010000008.1"/>
</dbReference>
<comment type="caution">
    <text evidence="2">The sequence shown here is derived from an EMBL/GenBank/DDBJ whole genome shotgun (WGS) entry which is preliminary data.</text>
</comment>
<evidence type="ECO:0000313" key="3">
    <source>
        <dbReference type="Proteomes" id="UP000620139"/>
    </source>
</evidence>
<feature type="compositionally biased region" description="Polar residues" evidence="1">
    <location>
        <begin position="1"/>
        <end position="11"/>
    </location>
</feature>
<dbReference type="Proteomes" id="UP000620139">
    <property type="component" value="Unassembled WGS sequence"/>
</dbReference>
<sequence>MNASMNPTHSGAVNRLPHRSSEPAIWDQTQSRYCPARSPVDAWLELEDLCWRLRHAGVALHFGNGQLRLVGFKVARLPRDLRSAIENTDTYGWWVDSDTLKPAAHSWMECGSVVATLHTEGIDLVLTLPSPSLVSRFPACDELMLLHAAFVIAMSHRGLS</sequence>
<evidence type="ECO:0000313" key="2">
    <source>
        <dbReference type="EMBL" id="MBH9553991.1"/>
    </source>
</evidence>
<feature type="region of interest" description="Disordered" evidence="1">
    <location>
        <begin position="1"/>
        <end position="21"/>
    </location>
</feature>
<keyword evidence="3" id="KW-1185">Reference proteome</keyword>
<dbReference type="AlphaFoldDB" id="A0A931IYL2"/>
<accession>A0A931IYL2</accession>
<protein>
    <submittedName>
        <fullName evidence="2">Uncharacterized protein</fullName>
    </submittedName>
</protein>
<name>A0A931IYL2_9BURK</name>
<reference evidence="2" key="1">
    <citation type="submission" date="2020-12" db="EMBL/GenBank/DDBJ databases">
        <title>The genome sequence of Inhella sp. 4Y17.</title>
        <authorList>
            <person name="Liu Y."/>
        </authorList>
    </citation>
    <scope>NUCLEOTIDE SEQUENCE</scope>
    <source>
        <strain evidence="2">4Y10</strain>
    </source>
</reference>